<dbReference type="Proteomes" id="UP001158576">
    <property type="component" value="Chromosome PAR"/>
</dbReference>
<protein>
    <submittedName>
        <fullName evidence="3">Oidioi.mRNA.OKI2018_I69.PAR.g10780.t1.cds</fullName>
    </submittedName>
</protein>
<evidence type="ECO:0000256" key="1">
    <source>
        <dbReference type="SAM" id="Coils"/>
    </source>
</evidence>
<evidence type="ECO:0000256" key="2">
    <source>
        <dbReference type="SAM" id="MobiDB-lite"/>
    </source>
</evidence>
<name>A0ABN7RZP9_OIKDI</name>
<feature type="compositionally biased region" description="Low complexity" evidence="2">
    <location>
        <begin position="95"/>
        <end position="108"/>
    </location>
</feature>
<evidence type="ECO:0000313" key="4">
    <source>
        <dbReference type="Proteomes" id="UP001158576"/>
    </source>
</evidence>
<proteinExistence type="predicted"/>
<feature type="compositionally biased region" description="Polar residues" evidence="2">
    <location>
        <begin position="1"/>
        <end position="15"/>
    </location>
</feature>
<sequence length="838" mass="94090">MDQESPSMFNMSTAPIGSKPREVLDNTLDLMGGGDDFSLTQNRLSVTKNPALASVPTLSVAENPLVRSQEKKRPSLLQQVHQRRIFQREIDSYASSSSPESPSTPTKQSESDKEVDSAAALRANLAALFASTGGSSPGSGSSADDEGEGESTEKMEKTMAFFHDSEEPTMCADRTIALEKTMAMDETVNLGGQQKNFDKTVFMEQTVIGSPGSPMGDYEEGSTEMFTQMEAKAAQMEEEEQKSLALEKSLAKPVVITPKANKSLQNILDNPRTPEDVKKIASSNMSSAAPFEIPSPKIRSPLVDFDGISREIDLLNGNDYAPPTPDFGRSRGRQALMRARDSLGLAKHTQMKKFQRTVTEQISTNLSINVSERTALESLTPVAPKRLDLTELGACDSLGSIPQLDLDSPTVANDVEMEESLVTPDTTEAIQSKEAISNEKTEQMQKMTMKIDLLAESKTAEINARSLIGDNTMATTSNFGEISELPDVPDQSEEIDRFVTDIKAAFDKPHPEIVMKPLPADRPHPGIMDNLLLQSKVELDKYLCDKFLRDMKKCKPAPVKFHYARDFDQFPVDLEKVIAAAEEKSRKSAYETIIKIQGDYLPLLDNVKLYKSEAEKVFKKDEELTPILADLEVEHEKLLREEEDLANKKRSQERAQSQTDVLQKEIEELERQLEEQQAKIDAIPEVKRINWDERCETVAKKHNFRYCAAPWEMNLFIDARLVFRGKTMQFERWPVNDIHHISIKHAALRSFRAPSLQPGKNFRKLDDHFIEFLAEKANSMRAQGERMTARIYPFINSHNEIYLQALDKILNFMDGFDIFLDTKFFFIDSVLINAIFSC</sequence>
<evidence type="ECO:0000313" key="3">
    <source>
        <dbReference type="EMBL" id="CAG5084957.1"/>
    </source>
</evidence>
<feature type="region of interest" description="Disordered" evidence="2">
    <location>
        <begin position="90"/>
        <end position="117"/>
    </location>
</feature>
<keyword evidence="4" id="KW-1185">Reference proteome</keyword>
<feature type="region of interest" description="Disordered" evidence="2">
    <location>
        <begin position="130"/>
        <end position="154"/>
    </location>
</feature>
<reference evidence="3 4" key="1">
    <citation type="submission" date="2021-04" db="EMBL/GenBank/DDBJ databases">
        <authorList>
            <person name="Bliznina A."/>
        </authorList>
    </citation>
    <scope>NUCLEOTIDE SEQUENCE [LARGE SCALE GENOMIC DNA]</scope>
</reference>
<feature type="compositionally biased region" description="Low complexity" evidence="2">
    <location>
        <begin position="130"/>
        <end position="142"/>
    </location>
</feature>
<feature type="coiled-coil region" evidence="1">
    <location>
        <begin position="628"/>
        <end position="686"/>
    </location>
</feature>
<gene>
    <name evidence="3" type="ORF">OKIOD_LOCUS2338</name>
</gene>
<accession>A0ABN7RZP9</accession>
<feature type="region of interest" description="Disordered" evidence="2">
    <location>
        <begin position="1"/>
        <end position="21"/>
    </location>
</feature>
<dbReference type="EMBL" id="OU015568">
    <property type="protein sequence ID" value="CAG5084957.1"/>
    <property type="molecule type" value="Genomic_DNA"/>
</dbReference>
<keyword evidence="1" id="KW-0175">Coiled coil</keyword>
<organism evidence="3 4">
    <name type="scientific">Oikopleura dioica</name>
    <name type="common">Tunicate</name>
    <dbReference type="NCBI Taxonomy" id="34765"/>
    <lineage>
        <taxon>Eukaryota</taxon>
        <taxon>Metazoa</taxon>
        <taxon>Chordata</taxon>
        <taxon>Tunicata</taxon>
        <taxon>Appendicularia</taxon>
        <taxon>Copelata</taxon>
        <taxon>Oikopleuridae</taxon>
        <taxon>Oikopleura</taxon>
    </lineage>
</organism>